<dbReference type="SUPFAM" id="SSF55729">
    <property type="entry name" value="Acyl-CoA N-acyltransferases (Nat)"/>
    <property type="match status" value="1"/>
</dbReference>
<reference evidence="2 3" key="1">
    <citation type="submission" date="2021-03" db="EMBL/GenBank/DDBJ databases">
        <title>Genomic Encyclopedia of Type Strains, Phase IV (KMG-IV): sequencing the most valuable type-strain genomes for metagenomic binning, comparative biology and taxonomic classification.</title>
        <authorList>
            <person name="Goeker M."/>
        </authorList>
    </citation>
    <scope>NUCLEOTIDE SEQUENCE [LARGE SCALE GENOMIC DNA]</scope>
    <source>
        <strain evidence="2 3">DSM 26806</strain>
    </source>
</reference>
<protein>
    <submittedName>
        <fullName evidence="2">Ribosomal protein S18 acetylase RimI-like enzyme</fullName>
    </submittedName>
</protein>
<evidence type="ECO:0000313" key="2">
    <source>
        <dbReference type="EMBL" id="MBP2001856.1"/>
    </source>
</evidence>
<keyword evidence="3" id="KW-1185">Reference proteome</keyword>
<dbReference type="Pfam" id="PF13673">
    <property type="entry name" value="Acetyltransf_10"/>
    <property type="match status" value="1"/>
</dbReference>
<dbReference type="Proteomes" id="UP001519288">
    <property type="component" value="Unassembled WGS sequence"/>
</dbReference>
<organism evidence="2 3">
    <name type="scientific">Paenibacillus shirakamiensis</name>
    <dbReference type="NCBI Taxonomy" id="1265935"/>
    <lineage>
        <taxon>Bacteria</taxon>
        <taxon>Bacillati</taxon>
        <taxon>Bacillota</taxon>
        <taxon>Bacilli</taxon>
        <taxon>Bacillales</taxon>
        <taxon>Paenibacillaceae</taxon>
        <taxon>Paenibacillus</taxon>
    </lineage>
</organism>
<dbReference type="InterPro" id="IPR000182">
    <property type="entry name" value="GNAT_dom"/>
</dbReference>
<sequence length="148" mass="16654">MIVILDVSQPSIAQQILDIQIPAYQIEARLIGFEGIPGLTETTNMLVDSSENFLGYLIEERLVGVLSYEETEEGLHICRLIVHPDYFRQGIARQLLRYFLHQHKLKHPILVSTGSLNTPALQLYNSEGFEVTGYLEVAQGVMITNLAI</sequence>
<dbReference type="RefSeq" id="WP_245339308.1">
    <property type="nucleotide sequence ID" value="NZ_JAGGLD010000005.1"/>
</dbReference>
<feature type="domain" description="N-acetyltransferase" evidence="1">
    <location>
        <begin position="2"/>
        <end position="147"/>
    </location>
</feature>
<dbReference type="PROSITE" id="PS51186">
    <property type="entry name" value="GNAT"/>
    <property type="match status" value="1"/>
</dbReference>
<accession>A0ABS4JLA2</accession>
<dbReference type="EMBL" id="JAGGLD010000005">
    <property type="protein sequence ID" value="MBP2001856.1"/>
    <property type="molecule type" value="Genomic_DNA"/>
</dbReference>
<evidence type="ECO:0000313" key="3">
    <source>
        <dbReference type="Proteomes" id="UP001519288"/>
    </source>
</evidence>
<dbReference type="CDD" id="cd04301">
    <property type="entry name" value="NAT_SF"/>
    <property type="match status" value="1"/>
</dbReference>
<proteinExistence type="predicted"/>
<name>A0ABS4JLA2_9BACL</name>
<dbReference type="InterPro" id="IPR016181">
    <property type="entry name" value="Acyl_CoA_acyltransferase"/>
</dbReference>
<evidence type="ECO:0000259" key="1">
    <source>
        <dbReference type="PROSITE" id="PS51186"/>
    </source>
</evidence>
<comment type="caution">
    <text evidence="2">The sequence shown here is derived from an EMBL/GenBank/DDBJ whole genome shotgun (WGS) entry which is preliminary data.</text>
</comment>
<dbReference type="Gene3D" id="3.40.630.30">
    <property type="match status" value="1"/>
</dbReference>
<gene>
    <name evidence="2" type="ORF">J2Z69_002912</name>
</gene>